<feature type="transmembrane region" description="Helical" evidence="1">
    <location>
        <begin position="143"/>
        <end position="164"/>
    </location>
</feature>
<feature type="domain" description="VanZ-like" evidence="2">
    <location>
        <begin position="13"/>
        <end position="132"/>
    </location>
</feature>
<proteinExistence type="predicted"/>
<evidence type="ECO:0000256" key="1">
    <source>
        <dbReference type="SAM" id="Phobius"/>
    </source>
</evidence>
<keyword evidence="1" id="KW-0472">Membrane</keyword>
<feature type="transmembrane region" description="Helical" evidence="1">
    <location>
        <begin position="88"/>
        <end position="108"/>
    </location>
</feature>
<dbReference type="Proteomes" id="UP001478862">
    <property type="component" value="Unassembled WGS sequence"/>
</dbReference>
<evidence type="ECO:0000259" key="2">
    <source>
        <dbReference type="Pfam" id="PF04892"/>
    </source>
</evidence>
<keyword evidence="1" id="KW-1133">Transmembrane helix</keyword>
<feature type="transmembrane region" description="Helical" evidence="1">
    <location>
        <begin position="7"/>
        <end position="26"/>
    </location>
</feature>
<keyword evidence="4" id="KW-1185">Reference proteome</keyword>
<dbReference type="EMBL" id="JBEGDG010000002">
    <property type="protein sequence ID" value="MEQ6353724.1"/>
    <property type="molecule type" value="Genomic_DNA"/>
</dbReference>
<keyword evidence="1" id="KW-0812">Transmembrane</keyword>
<evidence type="ECO:0000313" key="3">
    <source>
        <dbReference type="EMBL" id="MEQ6353724.1"/>
    </source>
</evidence>
<name>A0ABV1MPA1_9BACI</name>
<dbReference type="InterPro" id="IPR006976">
    <property type="entry name" value="VanZ-like"/>
</dbReference>
<sequence length="307" mass="35077">MKKRNLIMVITFLYTGLTLYFMFLGFNRLDGYEEYKSAGYEFLLVPSGVPLNFPRFTFSWLYDFGNIAAFIPFGILFPLLNQINYKKFIGWFIIVILGLETIQSLAYLGTFDVNDVISNSIGATIGYVVYKVGFTSNLTIKKLIASSITAIILLVGVIIVSEVLDKRVSPVQPLHVIKEVTGTKPLTNEVPTFTVAGHKIEPQFNLYSNNENTTKTYTYTIEDKEELLFFLNIGIPDQEDFKGEVTIITDGKVIFKKNEVNLKEESETIEMPLEIPLYYEAKEMTIMITGNILLWDVGFTELKHWWE</sequence>
<dbReference type="Pfam" id="PF04892">
    <property type="entry name" value="VanZ"/>
    <property type="match status" value="1"/>
</dbReference>
<protein>
    <submittedName>
        <fullName evidence="3">VanZ family protein</fullName>
    </submittedName>
</protein>
<comment type="caution">
    <text evidence="3">The sequence shown here is derived from an EMBL/GenBank/DDBJ whole genome shotgun (WGS) entry which is preliminary data.</text>
</comment>
<gene>
    <name evidence="3" type="ORF">ABNX05_03785</name>
</gene>
<feature type="transmembrane region" description="Helical" evidence="1">
    <location>
        <begin position="60"/>
        <end position="81"/>
    </location>
</feature>
<dbReference type="RefSeq" id="WP_349658491.1">
    <property type="nucleotide sequence ID" value="NZ_JBEGDG010000002.1"/>
</dbReference>
<evidence type="ECO:0000313" key="4">
    <source>
        <dbReference type="Proteomes" id="UP001478862"/>
    </source>
</evidence>
<accession>A0ABV1MPA1</accession>
<reference evidence="3 4" key="1">
    <citation type="submission" date="2024-06" db="EMBL/GenBank/DDBJ databases">
        <title>Lysinibacillus zambalefons sp. nov., a Novel Firmicute Isolated from the Poon Bato Zambales Hyperalkaline Spring.</title>
        <authorList>
            <person name="Aja J.A."/>
            <person name="Lazaro J.E.H."/>
            <person name="Llorin L.D."/>
            <person name="Lim K.R."/>
            <person name="Teodosio J."/>
            <person name="Dalisay D.S."/>
        </authorList>
    </citation>
    <scope>NUCLEOTIDE SEQUENCE [LARGE SCALE GENOMIC DNA]</scope>
    <source>
        <strain evidence="3 4">M3</strain>
    </source>
</reference>
<organism evidence="3 4">
    <name type="scientific">Lysinibacillus zambalensis</name>
    <dbReference type="NCBI Taxonomy" id="3160866"/>
    <lineage>
        <taxon>Bacteria</taxon>
        <taxon>Bacillati</taxon>
        <taxon>Bacillota</taxon>
        <taxon>Bacilli</taxon>
        <taxon>Bacillales</taxon>
        <taxon>Bacillaceae</taxon>
        <taxon>Lysinibacillus</taxon>
    </lineage>
</organism>